<evidence type="ECO:0000259" key="7">
    <source>
        <dbReference type="SMART" id="SM01372"/>
    </source>
</evidence>
<dbReference type="GO" id="GO:0003677">
    <property type="term" value="F:DNA binding"/>
    <property type="evidence" value="ECO:0007669"/>
    <property type="project" value="UniProtKB-KW"/>
</dbReference>
<feature type="region of interest" description="Disordered" evidence="6">
    <location>
        <begin position="1"/>
        <end position="46"/>
    </location>
</feature>
<feature type="region of interest" description="Disordered" evidence="6">
    <location>
        <begin position="441"/>
        <end position="472"/>
    </location>
</feature>
<dbReference type="InterPro" id="IPR036390">
    <property type="entry name" value="WH_DNA-bd_sf"/>
</dbReference>
<dbReference type="FunFam" id="1.10.10.10:FF:000008">
    <property type="entry name" value="E2F transcription factor 1"/>
    <property type="match status" value="1"/>
</dbReference>
<comment type="subcellular location">
    <subcellularLocation>
        <location evidence="5">Nucleus</location>
    </subcellularLocation>
</comment>
<feature type="region of interest" description="Disordered" evidence="6">
    <location>
        <begin position="600"/>
        <end position="693"/>
    </location>
</feature>
<dbReference type="SUPFAM" id="SSF144074">
    <property type="entry name" value="E2F-DP heterodimerization region"/>
    <property type="match status" value="1"/>
</dbReference>
<keyword evidence="2 5" id="KW-0805">Transcription regulation</keyword>
<feature type="compositionally biased region" description="Basic and acidic residues" evidence="6">
    <location>
        <begin position="618"/>
        <end position="629"/>
    </location>
</feature>
<feature type="compositionally biased region" description="Basic and acidic residues" evidence="6">
    <location>
        <begin position="709"/>
        <end position="723"/>
    </location>
</feature>
<dbReference type="InterPro" id="IPR003316">
    <property type="entry name" value="E2F_WHTH_DNA-bd_dom"/>
</dbReference>
<feature type="region of interest" description="Disordered" evidence="6">
    <location>
        <begin position="186"/>
        <end position="222"/>
    </location>
</feature>
<proteinExistence type="inferred from homology"/>
<feature type="domain" description="E2F/DP family winged-helix DNA-binding" evidence="7">
    <location>
        <begin position="344"/>
        <end position="423"/>
    </location>
</feature>
<dbReference type="InterPro" id="IPR037241">
    <property type="entry name" value="E2F-DP_heterodim"/>
</dbReference>
<accession>A0ABD3RRM0</accession>
<evidence type="ECO:0000256" key="3">
    <source>
        <dbReference type="ARBA" id="ARBA00023125"/>
    </source>
</evidence>
<evidence type="ECO:0000256" key="2">
    <source>
        <dbReference type="ARBA" id="ARBA00023015"/>
    </source>
</evidence>
<dbReference type="GO" id="GO:0005634">
    <property type="term" value="C:nucleus"/>
    <property type="evidence" value="ECO:0007669"/>
    <property type="project" value="UniProtKB-SubCell"/>
</dbReference>
<evidence type="ECO:0000256" key="6">
    <source>
        <dbReference type="SAM" id="MobiDB-lite"/>
    </source>
</evidence>
<dbReference type="AlphaFoldDB" id="A0ABD3RRM0"/>
<feature type="compositionally biased region" description="Polar residues" evidence="6">
    <location>
        <begin position="813"/>
        <end position="825"/>
    </location>
</feature>
<reference evidence="8 9" key="1">
    <citation type="submission" date="2024-10" db="EMBL/GenBank/DDBJ databases">
        <title>Updated reference genomes for cyclostephanoid diatoms.</title>
        <authorList>
            <person name="Roberts W.R."/>
            <person name="Alverson A.J."/>
        </authorList>
    </citation>
    <scope>NUCLEOTIDE SEQUENCE [LARGE SCALE GENOMIC DNA]</scope>
    <source>
        <strain evidence="8 9">AJA228-03</strain>
    </source>
</reference>
<dbReference type="InterPro" id="IPR036388">
    <property type="entry name" value="WH-like_DNA-bd_sf"/>
</dbReference>
<keyword evidence="4 5" id="KW-0804">Transcription</keyword>
<evidence type="ECO:0000313" key="8">
    <source>
        <dbReference type="EMBL" id="KAL3810270.1"/>
    </source>
</evidence>
<dbReference type="InterPro" id="IPR032198">
    <property type="entry name" value="E2F_CC-MB"/>
</dbReference>
<dbReference type="InterPro" id="IPR015633">
    <property type="entry name" value="E2F"/>
</dbReference>
<comment type="caution">
    <text evidence="8">The sequence shown here is derived from an EMBL/GenBank/DDBJ whole genome shotgun (WGS) entry which is preliminary data.</text>
</comment>
<evidence type="ECO:0000256" key="4">
    <source>
        <dbReference type="ARBA" id="ARBA00023163"/>
    </source>
</evidence>
<dbReference type="PANTHER" id="PTHR12081">
    <property type="entry name" value="TRANSCRIPTION FACTOR E2F"/>
    <property type="match status" value="1"/>
</dbReference>
<dbReference type="Gene3D" id="6.10.250.540">
    <property type="match status" value="1"/>
</dbReference>
<evidence type="ECO:0000256" key="1">
    <source>
        <dbReference type="ARBA" id="ARBA00010940"/>
    </source>
</evidence>
<feature type="compositionally biased region" description="Basic and acidic residues" evidence="6">
    <location>
        <begin position="783"/>
        <end position="800"/>
    </location>
</feature>
<feature type="compositionally biased region" description="Polar residues" evidence="6">
    <location>
        <begin position="263"/>
        <end position="284"/>
    </location>
</feature>
<dbReference type="SMART" id="SM01372">
    <property type="entry name" value="E2F_TDP"/>
    <property type="match status" value="1"/>
</dbReference>
<feature type="region of interest" description="Disordered" evidence="6">
    <location>
        <begin position="708"/>
        <end position="839"/>
    </location>
</feature>
<gene>
    <name evidence="8" type="ORF">ACHAXA_008638</name>
</gene>
<feature type="region of interest" description="Disordered" evidence="6">
    <location>
        <begin position="263"/>
        <end position="331"/>
    </location>
</feature>
<dbReference type="Pfam" id="PF02319">
    <property type="entry name" value="WHD_E2F_TDP"/>
    <property type="match status" value="1"/>
</dbReference>
<dbReference type="Pfam" id="PF16421">
    <property type="entry name" value="E2F_CC-MB"/>
    <property type="match status" value="1"/>
</dbReference>
<comment type="similarity">
    <text evidence="1 5">Belongs to the E2F/DP family.</text>
</comment>
<feature type="compositionally biased region" description="Low complexity" evidence="6">
    <location>
        <begin position="201"/>
        <end position="214"/>
    </location>
</feature>
<name>A0ABD3RRM0_9STRA</name>
<dbReference type="Proteomes" id="UP001530377">
    <property type="component" value="Unassembled WGS sequence"/>
</dbReference>
<dbReference type="PANTHER" id="PTHR12081:SF18">
    <property type="entry name" value="TRANSCRIPTION FACTOR E2F2-RELATED"/>
    <property type="match status" value="1"/>
</dbReference>
<keyword evidence="5" id="KW-0539">Nucleus</keyword>
<feature type="compositionally biased region" description="Low complexity" evidence="6">
    <location>
        <begin position="307"/>
        <end position="330"/>
    </location>
</feature>
<dbReference type="EMBL" id="JALLPB020000342">
    <property type="protein sequence ID" value="KAL3810270.1"/>
    <property type="molecule type" value="Genomic_DNA"/>
</dbReference>
<dbReference type="CDD" id="cd14660">
    <property type="entry name" value="E2F_DD"/>
    <property type="match status" value="1"/>
</dbReference>
<evidence type="ECO:0000256" key="5">
    <source>
        <dbReference type="RuleBase" id="RU003796"/>
    </source>
</evidence>
<evidence type="ECO:0000313" key="9">
    <source>
        <dbReference type="Proteomes" id="UP001530377"/>
    </source>
</evidence>
<dbReference type="Gene3D" id="1.10.10.10">
    <property type="entry name" value="Winged helix-like DNA-binding domain superfamily/Winged helix DNA-binding domain"/>
    <property type="match status" value="1"/>
</dbReference>
<sequence>MMRQGNDAASGEALARSQGVPYGTSPPGAPVISGRGGYPHYSMPPPPEQYHMMHQYGHADHGFSPPMNHGHGHAPARLAPVVHSCGDQRGNHGGHGDPTPPPGYVLVPVQAATGMSGGQHQQHPASALAKGNSSPTIATSAMAAITPDTQNISHAAHNNHQRYAANGRPRYSSAYDHLHAATYQPNSFQQHQQHYSHRQQEQQQMQLHPHQQEQVSTPLRSEHQGIASCYPPVSTAIIQSGAPNTGHSISGITSSAVPFSPMQMCTSRHSENSTASITPSNPSPQFIKPKNTTPKVPPPTIHSGLTPSLSSRKSPSPSSREGSDSGSTGSISVFPPCLMSSNSRFDSSLGLLTKKFVYLLKRAASNGVSDGEAKANGGNCTLDLNAAAKELQVQKRRIYDITNVLEGIGLIEKRTKNHIAWIGDDPHEASVGTSITIIGKNSPASKPNVPESPPHIVRRNGPGGLEAASSGNVIQREEERSLAIDVDALKREEKDLDRYIAYMSSLVKSYSKLPHDSKNGFEGGNNPWMYITKDELTSLSSLCEDTVIAVHAPTGTTLDVPDPDEGMRPGTRKFQMFLKSPGNEKIDVFLVQYGSCPQKEGGKTDCEKGNSLNGAQISEDKIPAKRKASDNCQAAAPESAASNKRAHLDDDTEDDTPLPYQSTPKLTPCRRKVSASPVTATPDKAKSSDLSGSSFYGNWENYKSFSGVESKKATPEQRDEHNGDTASCSTEGFGSPPRSLSCRNSANASPRFRGRAIDPSSSSSVVTHSDHSQANSSPSLTSPDREVEIRDDTSRDEEHAMTGSIKGHLKSPRNLNSLKFLNSPQGSDSSGGGSFDFMDQHFDEDLMNAGAFFGAPLSPNNNEFLDFPAND</sequence>
<organism evidence="8 9">
    <name type="scientific">Cyclostephanos tholiformis</name>
    <dbReference type="NCBI Taxonomy" id="382380"/>
    <lineage>
        <taxon>Eukaryota</taxon>
        <taxon>Sar</taxon>
        <taxon>Stramenopiles</taxon>
        <taxon>Ochrophyta</taxon>
        <taxon>Bacillariophyta</taxon>
        <taxon>Coscinodiscophyceae</taxon>
        <taxon>Thalassiosirophycidae</taxon>
        <taxon>Stephanodiscales</taxon>
        <taxon>Stephanodiscaceae</taxon>
        <taxon>Cyclostephanos</taxon>
    </lineage>
</organism>
<protein>
    <recommendedName>
        <fullName evidence="7">E2F/DP family winged-helix DNA-binding domain-containing protein</fullName>
    </recommendedName>
</protein>
<feature type="compositionally biased region" description="Polar residues" evidence="6">
    <location>
        <begin position="773"/>
        <end position="782"/>
    </location>
</feature>
<keyword evidence="9" id="KW-1185">Reference proteome</keyword>
<keyword evidence="3 5" id="KW-0238">DNA-binding</keyword>
<dbReference type="SUPFAM" id="SSF46785">
    <property type="entry name" value="Winged helix' DNA-binding domain"/>
    <property type="match status" value="1"/>
</dbReference>